<sequence>MKYIGIDLIERECNGPYTFNLVTDSESHFPVRYLKLEPQPRLGTEFHPITFAMEVVASEPPFLSKQDCPWILSYLDDLRSFYNSKYFPQMHDESSSLNFHAVESISSKVASFAMENDAVSATRMMYAIDIASSILYGSNVILHDYFISNEATSWLHDIYKLLLIDTEFLDRHIFTSLEVNYDKSFKTLMTRSVFKDTQVMVTIPEGEALATVKGGEKDVILTSGTSLECTIVRFFKTDLWWSNRGAIEFYPTFNKAIRSRLQDEPLFAVEMEIAKELQRGLYGAKILAFVPLHWIRFVYHHGQWLEVGQFPVSIESDSKLPIPLTTSDFCNLF</sequence>
<name>A0A379PJL1_ECTOL</name>
<gene>
    <name evidence="1" type="ORF">NCTC10692_04632</name>
</gene>
<accession>A0A379PJL1</accession>
<protein>
    <submittedName>
        <fullName evidence="1">Uncharacterized protein</fullName>
    </submittedName>
</protein>
<organism evidence="1 2">
    <name type="scientific">Ectopseudomonas oleovorans</name>
    <name type="common">Pseudomonas oleovorans</name>
    <dbReference type="NCBI Taxonomy" id="301"/>
    <lineage>
        <taxon>Bacteria</taxon>
        <taxon>Pseudomonadati</taxon>
        <taxon>Pseudomonadota</taxon>
        <taxon>Gammaproteobacteria</taxon>
        <taxon>Pseudomonadales</taxon>
        <taxon>Pseudomonadaceae</taxon>
        <taxon>Ectopseudomonas</taxon>
    </lineage>
</organism>
<dbReference type="RefSeq" id="WP_074858816.1">
    <property type="nucleotide sequence ID" value="NZ_FNZC01000033.1"/>
</dbReference>
<evidence type="ECO:0000313" key="2">
    <source>
        <dbReference type="Proteomes" id="UP000255303"/>
    </source>
</evidence>
<proteinExistence type="predicted"/>
<dbReference type="Proteomes" id="UP000255303">
    <property type="component" value="Unassembled WGS sequence"/>
</dbReference>
<reference evidence="1 2" key="1">
    <citation type="submission" date="2018-06" db="EMBL/GenBank/DDBJ databases">
        <authorList>
            <consortium name="Pathogen Informatics"/>
            <person name="Doyle S."/>
        </authorList>
    </citation>
    <scope>NUCLEOTIDE SEQUENCE [LARGE SCALE GENOMIC DNA]</scope>
    <source>
        <strain evidence="1 2">NCTC10692</strain>
    </source>
</reference>
<evidence type="ECO:0000313" key="1">
    <source>
        <dbReference type="EMBL" id="SUE72476.1"/>
    </source>
</evidence>
<dbReference type="AlphaFoldDB" id="A0A379PJL1"/>
<dbReference type="EMBL" id="UGUV01000003">
    <property type="protein sequence ID" value="SUE72476.1"/>
    <property type="molecule type" value="Genomic_DNA"/>
</dbReference>